<evidence type="ECO:0000313" key="1">
    <source>
        <dbReference type="EMBL" id="KAH9294965.1"/>
    </source>
</evidence>
<name>A0AA38C814_TAXCH</name>
<reference evidence="1 2" key="1">
    <citation type="journal article" date="2021" name="Nat. Plants">
        <title>The Taxus genome provides insights into paclitaxel biosynthesis.</title>
        <authorList>
            <person name="Xiong X."/>
            <person name="Gou J."/>
            <person name="Liao Q."/>
            <person name="Li Y."/>
            <person name="Zhou Q."/>
            <person name="Bi G."/>
            <person name="Li C."/>
            <person name="Du R."/>
            <person name="Wang X."/>
            <person name="Sun T."/>
            <person name="Guo L."/>
            <person name="Liang H."/>
            <person name="Lu P."/>
            <person name="Wu Y."/>
            <person name="Zhang Z."/>
            <person name="Ro D.K."/>
            <person name="Shang Y."/>
            <person name="Huang S."/>
            <person name="Yan J."/>
        </authorList>
    </citation>
    <scope>NUCLEOTIDE SEQUENCE [LARGE SCALE GENOMIC DNA]</scope>
    <source>
        <strain evidence="1">Ta-2019</strain>
    </source>
</reference>
<dbReference type="EMBL" id="JAHRHJ020000011">
    <property type="protein sequence ID" value="KAH9294965.1"/>
    <property type="molecule type" value="Genomic_DNA"/>
</dbReference>
<sequence length="57" mass="5586">MGQHGSNTDMIASGVGCSDIEPPTSGTDICTGCHCTVGPGSGAGAGYYYSERSGMGP</sequence>
<dbReference type="Proteomes" id="UP000824469">
    <property type="component" value="Unassembled WGS sequence"/>
</dbReference>
<keyword evidence="2" id="KW-1185">Reference proteome</keyword>
<accession>A0AA38C814</accession>
<gene>
    <name evidence="1" type="ORF">KI387_038553</name>
</gene>
<dbReference type="AlphaFoldDB" id="A0AA38C814"/>
<proteinExistence type="predicted"/>
<protein>
    <submittedName>
        <fullName evidence="1">Uncharacterized protein</fullName>
    </submittedName>
</protein>
<organism evidence="1 2">
    <name type="scientific">Taxus chinensis</name>
    <name type="common">Chinese yew</name>
    <name type="synonym">Taxus wallichiana var. chinensis</name>
    <dbReference type="NCBI Taxonomy" id="29808"/>
    <lineage>
        <taxon>Eukaryota</taxon>
        <taxon>Viridiplantae</taxon>
        <taxon>Streptophyta</taxon>
        <taxon>Embryophyta</taxon>
        <taxon>Tracheophyta</taxon>
        <taxon>Spermatophyta</taxon>
        <taxon>Pinopsida</taxon>
        <taxon>Pinidae</taxon>
        <taxon>Conifers II</taxon>
        <taxon>Cupressales</taxon>
        <taxon>Taxaceae</taxon>
        <taxon>Taxus</taxon>
    </lineage>
</organism>
<comment type="caution">
    <text evidence="1">The sequence shown here is derived from an EMBL/GenBank/DDBJ whole genome shotgun (WGS) entry which is preliminary data.</text>
</comment>
<evidence type="ECO:0000313" key="2">
    <source>
        <dbReference type="Proteomes" id="UP000824469"/>
    </source>
</evidence>
<feature type="non-terminal residue" evidence="1">
    <location>
        <position position="57"/>
    </location>
</feature>